<accession>A0A381N3A3</accession>
<dbReference type="GO" id="GO:0008270">
    <property type="term" value="F:zinc ion binding"/>
    <property type="evidence" value="ECO:0007669"/>
    <property type="project" value="InterPro"/>
</dbReference>
<dbReference type="EMBL" id="UINC01000102">
    <property type="protein sequence ID" value="SUZ49100.1"/>
    <property type="molecule type" value="Genomic_DNA"/>
</dbReference>
<dbReference type="PANTHER" id="PTHR12756:SF11">
    <property type="entry name" value="CYTOSOLIC CARBOXYPEPTIDASE 1"/>
    <property type="match status" value="1"/>
</dbReference>
<gene>
    <name evidence="3" type="ORF">METZ01_LOCUS1954</name>
</gene>
<dbReference type="GO" id="GO:0006508">
    <property type="term" value="P:proteolysis"/>
    <property type="evidence" value="ECO:0007669"/>
    <property type="project" value="InterPro"/>
</dbReference>
<comment type="cofactor">
    <cofactor evidence="1">
        <name>Zn(2+)</name>
        <dbReference type="ChEBI" id="CHEBI:29105"/>
    </cofactor>
</comment>
<dbReference type="AlphaFoldDB" id="A0A381N3A3"/>
<organism evidence="3">
    <name type="scientific">marine metagenome</name>
    <dbReference type="NCBI Taxonomy" id="408172"/>
    <lineage>
        <taxon>unclassified sequences</taxon>
        <taxon>metagenomes</taxon>
        <taxon>ecological metagenomes</taxon>
    </lineage>
</organism>
<evidence type="ECO:0000259" key="2">
    <source>
        <dbReference type="PROSITE" id="PS52035"/>
    </source>
</evidence>
<protein>
    <recommendedName>
        <fullName evidence="2">Peptidase M14 domain-containing protein</fullName>
    </recommendedName>
</protein>
<reference evidence="3" key="1">
    <citation type="submission" date="2018-05" db="EMBL/GenBank/DDBJ databases">
        <authorList>
            <person name="Lanie J.A."/>
            <person name="Ng W.-L."/>
            <person name="Kazmierczak K.M."/>
            <person name="Andrzejewski T.M."/>
            <person name="Davidsen T.M."/>
            <person name="Wayne K.J."/>
            <person name="Tettelin H."/>
            <person name="Glass J.I."/>
            <person name="Rusch D."/>
            <person name="Podicherti R."/>
            <person name="Tsui H.-C.T."/>
            <person name="Winkler M.E."/>
        </authorList>
    </citation>
    <scope>NUCLEOTIDE SEQUENCE</scope>
</reference>
<dbReference type="PROSITE" id="PS51257">
    <property type="entry name" value="PROKAR_LIPOPROTEIN"/>
    <property type="match status" value="1"/>
</dbReference>
<dbReference type="Pfam" id="PF00246">
    <property type="entry name" value="Peptidase_M14"/>
    <property type="match status" value="1"/>
</dbReference>
<proteinExistence type="predicted"/>
<dbReference type="CDD" id="cd06237">
    <property type="entry name" value="M14_Nna1-like"/>
    <property type="match status" value="1"/>
</dbReference>
<evidence type="ECO:0000313" key="3">
    <source>
        <dbReference type="EMBL" id="SUZ49100.1"/>
    </source>
</evidence>
<dbReference type="PANTHER" id="PTHR12756">
    <property type="entry name" value="CYTOSOLIC CARBOXYPEPTIDASE"/>
    <property type="match status" value="1"/>
</dbReference>
<dbReference type="Gene3D" id="3.40.630.10">
    <property type="entry name" value="Zn peptidases"/>
    <property type="match status" value="1"/>
</dbReference>
<evidence type="ECO:0000256" key="1">
    <source>
        <dbReference type="ARBA" id="ARBA00001947"/>
    </source>
</evidence>
<dbReference type="GO" id="GO:0004181">
    <property type="term" value="F:metallocarboxypeptidase activity"/>
    <property type="evidence" value="ECO:0007669"/>
    <property type="project" value="InterPro"/>
</dbReference>
<name>A0A381N3A3_9ZZZZ</name>
<dbReference type="SMART" id="SM00631">
    <property type="entry name" value="Zn_pept"/>
    <property type="match status" value="1"/>
</dbReference>
<feature type="domain" description="Peptidase M14" evidence="2">
    <location>
        <begin position="160"/>
        <end position="403"/>
    </location>
</feature>
<dbReference type="InterPro" id="IPR050821">
    <property type="entry name" value="Cytosolic_carboxypeptidase"/>
</dbReference>
<dbReference type="InterPro" id="IPR000834">
    <property type="entry name" value="Peptidase_M14"/>
</dbReference>
<dbReference type="SUPFAM" id="SSF53187">
    <property type="entry name" value="Zn-dependent exopeptidases"/>
    <property type="match status" value="1"/>
</dbReference>
<sequence>MHFYKKIPFIFFFLFVSSCYTVKKVNFKNPIDTKTKRIEKQTIKDFYIKDMGLYASNNFTSSRINDFYKLNDSTVCVLINPENKPINKSPYYAFKTWSNSPKSIYYSFKYPENFNHRYIPKIKYDDTWSIIDSTKVFNTDTSYSIKLDVSSNPITVAAQEIQSSIDVNNWINSLIKNKDFARTKSCGKSKLGRNIPVIDIYKGSKKEKEIIVLLTRQHPPEVTGYYAFQSFLSRILNNDELSDKFLKKYRILAFPIVNPDGVDLGHWRHNAGGVDTNRDWSEYNQPEIKKITRFITKTSKLSSSKIIIGLDFHSTYNDVFYTNRTIPTANKITEVFVNKWFKSLEKNIPNYKVNEKSSDSKEPVSKGWFLYGHNAVGITYEIGDATPKNFINLKGRVSATEMMKILVDNIN</sequence>
<dbReference type="PROSITE" id="PS52035">
    <property type="entry name" value="PEPTIDASE_M14"/>
    <property type="match status" value="1"/>
</dbReference>